<gene>
    <name evidence="8" type="ORF">NCTC12993_01563</name>
</gene>
<comment type="subcellular location">
    <subcellularLocation>
        <location evidence="1">Cell membrane</location>
        <topology evidence="1">Multi-pass membrane protein</topology>
    </subcellularLocation>
</comment>
<dbReference type="EMBL" id="CAADJD010000014">
    <property type="protein sequence ID" value="VFS60179.1"/>
    <property type="molecule type" value="Genomic_DNA"/>
</dbReference>
<sequence>MKKLTPLSLLIHTVMFLLALSWLYPFVWMVISSLKPTAEIYTTSLFSGHLTLGNYAFLFDNSQRADKPFLRTLCNSLFVSVTITASVTVTSMLVGYALAKTEFRGKKRVSQFAHCADGIPGLYVHHSTVCTDAGTGAD</sequence>
<name>A0A485AUR4_KLUCR</name>
<dbReference type="SUPFAM" id="SSF161098">
    <property type="entry name" value="MetI-like"/>
    <property type="match status" value="1"/>
</dbReference>
<evidence type="ECO:0000256" key="5">
    <source>
        <dbReference type="ARBA" id="ARBA00022989"/>
    </source>
</evidence>
<organism evidence="8 9">
    <name type="scientific">Kluyvera cryocrescens</name>
    <name type="common">Kluyvera citrophila</name>
    <dbReference type="NCBI Taxonomy" id="580"/>
    <lineage>
        <taxon>Bacteria</taxon>
        <taxon>Pseudomonadati</taxon>
        <taxon>Pseudomonadota</taxon>
        <taxon>Gammaproteobacteria</taxon>
        <taxon>Enterobacterales</taxon>
        <taxon>Enterobacteriaceae</taxon>
        <taxon>Kluyvera</taxon>
    </lineage>
</organism>
<evidence type="ECO:0000256" key="1">
    <source>
        <dbReference type="ARBA" id="ARBA00004651"/>
    </source>
</evidence>
<accession>A0A485AUR4</accession>
<feature type="transmembrane region" description="Helical" evidence="7">
    <location>
        <begin position="7"/>
        <end position="31"/>
    </location>
</feature>
<protein>
    <submittedName>
        <fullName evidence="8">ABC-type maltose transport systems, permease component</fullName>
    </submittedName>
</protein>
<dbReference type="PANTHER" id="PTHR43744">
    <property type="entry name" value="ABC TRANSPORTER PERMEASE PROTEIN MG189-RELATED-RELATED"/>
    <property type="match status" value="1"/>
</dbReference>
<dbReference type="Gene3D" id="1.10.3720.10">
    <property type="entry name" value="MetI-like"/>
    <property type="match status" value="1"/>
</dbReference>
<dbReference type="PANTHER" id="PTHR43744:SF12">
    <property type="entry name" value="ABC TRANSPORTER PERMEASE PROTEIN MG189-RELATED"/>
    <property type="match status" value="1"/>
</dbReference>
<evidence type="ECO:0000256" key="4">
    <source>
        <dbReference type="ARBA" id="ARBA00022692"/>
    </source>
</evidence>
<evidence type="ECO:0000256" key="7">
    <source>
        <dbReference type="SAM" id="Phobius"/>
    </source>
</evidence>
<reference evidence="8 9" key="1">
    <citation type="submission" date="2019-03" db="EMBL/GenBank/DDBJ databases">
        <authorList>
            <consortium name="Pathogen Informatics"/>
        </authorList>
    </citation>
    <scope>NUCLEOTIDE SEQUENCE [LARGE SCALE GENOMIC DNA]</scope>
    <source>
        <strain evidence="8 9">NCTC12993</strain>
    </source>
</reference>
<keyword evidence="9" id="KW-1185">Reference proteome</keyword>
<evidence type="ECO:0000256" key="3">
    <source>
        <dbReference type="ARBA" id="ARBA00022475"/>
    </source>
</evidence>
<keyword evidence="6 7" id="KW-0472">Membrane</keyword>
<keyword evidence="3" id="KW-1003">Cell membrane</keyword>
<dbReference type="Proteomes" id="UP000401081">
    <property type="component" value="Unassembled WGS sequence"/>
</dbReference>
<evidence type="ECO:0000313" key="8">
    <source>
        <dbReference type="EMBL" id="VFS60179.1"/>
    </source>
</evidence>
<dbReference type="AlphaFoldDB" id="A0A485AUR4"/>
<dbReference type="InterPro" id="IPR035906">
    <property type="entry name" value="MetI-like_sf"/>
</dbReference>
<keyword evidence="5 7" id="KW-1133">Transmembrane helix</keyword>
<proteinExistence type="predicted"/>
<dbReference type="GO" id="GO:0005886">
    <property type="term" value="C:plasma membrane"/>
    <property type="evidence" value="ECO:0007669"/>
    <property type="project" value="UniProtKB-SubCell"/>
</dbReference>
<evidence type="ECO:0000256" key="6">
    <source>
        <dbReference type="ARBA" id="ARBA00023136"/>
    </source>
</evidence>
<keyword evidence="4 7" id="KW-0812">Transmembrane</keyword>
<keyword evidence="2" id="KW-0813">Transport</keyword>
<evidence type="ECO:0000256" key="2">
    <source>
        <dbReference type="ARBA" id="ARBA00022448"/>
    </source>
</evidence>
<evidence type="ECO:0000313" key="9">
    <source>
        <dbReference type="Proteomes" id="UP000401081"/>
    </source>
</evidence>
<feature type="transmembrane region" description="Helical" evidence="7">
    <location>
        <begin position="77"/>
        <end position="99"/>
    </location>
</feature>